<sequence length="47" mass="5171">MLIFPNHARLHTVLHLVNISLTSLLFTNPNNSSSILHSPSCLPPLPI</sequence>
<dbReference type="Proteomes" id="UP001141806">
    <property type="component" value="Unassembled WGS sequence"/>
</dbReference>
<gene>
    <name evidence="1" type="ORF">NE237_002286</name>
</gene>
<proteinExistence type="predicted"/>
<evidence type="ECO:0000313" key="2">
    <source>
        <dbReference type="Proteomes" id="UP001141806"/>
    </source>
</evidence>
<dbReference type="EMBL" id="JAMYWD010000003">
    <property type="protein sequence ID" value="KAJ4977180.1"/>
    <property type="molecule type" value="Genomic_DNA"/>
</dbReference>
<organism evidence="1 2">
    <name type="scientific">Protea cynaroides</name>
    <dbReference type="NCBI Taxonomy" id="273540"/>
    <lineage>
        <taxon>Eukaryota</taxon>
        <taxon>Viridiplantae</taxon>
        <taxon>Streptophyta</taxon>
        <taxon>Embryophyta</taxon>
        <taxon>Tracheophyta</taxon>
        <taxon>Spermatophyta</taxon>
        <taxon>Magnoliopsida</taxon>
        <taxon>Proteales</taxon>
        <taxon>Proteaceae</taxon>
        <taxon>Protea</taxon>
    </lineage>
</organism>
<comment type="caution">
    <text evidence="1">The sequence shown here is derived from an EMBL/GenBank/DDBJ whole genome shotgun (WGS) entry which is preliminary data.</text>
</comment>
<accession>A0A9Q0KUY2</accession>
<dbReference type="AlphaFoldDB" id="A0A9Q0KUY2"/>
<keyword evidence="2" id="KW-1185">Reference proteome</keyword>
<protein>
    <submittedName>
        <fullName evidence="1">Uncharacterized protein</fullName>
    </submittedName>
</protein>
<reference evidence="1" key="1">
    <citation type="journal article" date="2023" name="Plant J.">
        <title>The genome of the king protea, Protea cynaroides.</title>
        <authorList>
            <person name="Chang J."/>
            <person name="Duong T.A."/>
            <person name="Schoeman C."/>
            <person name="Ma X."/>
            <person name="Roodt D."/>
            <person name="Barker N."/>
            <person name="Li Z."/>
            <person name="Van de Peer Y."/>
            <person name="Mizrachi E."/>
        </authorList>
    </citation>
    <scope>NUCLEOTIDE SEQUENCE</scope>
    <source>
        <tissue evidence="1">Young leaves</tissue>
    </source>
</reference>
<name>A0A9Q0KUY2_9MAGN</name>
<evidence type="ECO:0000313" key="1">
    <source>
        <dbReference type="EMBL" id="KAJ4977180.1"/>
    </source>
</evidence>